<feature type="coiled-coil region" evidence="1">
    <location>
        <begin position="61"/>
        <end position="88"/>
    </location>
</feature>
<evidence type="ECO:0000313" key="2">
    <source>
        <dbReference type="EMBL" id="MYH63276.1"/>
    </source>
</evidence>
<gene>
    <name evidence="2" type="ORF">F4148_16475</name>
</gene>
<dbReference type="PANTHER" id="PTHR38753:SF1">
    <property type="entry name" value="SLR1441 PROTEIN"/>
    <property type="match status" value="1"/>
</dbReference>
<sequence length="251" mass="28676">MADRIHMLERLSTVFDEKQSQVLADVIYSSYNDLVRREDFSELKEIVRDLGETQHRTGQRVEELAEAQRRTEQRVEQLAEAQHRTEQRVAELGEAQQRTETALQSLAREVGGLSNRLGGDLEEVAAIVIEDALHRELGWEVEKLRRVWQTRDGVDEEIDAFGKAYDPSRPDSTLWIVGEVKFNLTMRDLDRFSRLVARAGSQLDGEVVPVCFCYRIRPAVQERVLESGYRLVMSTGRMPQGSNGFPTDAMP</sequence>
<dbReference type="PANTHER" id="PTHR38753">
    <property type="entry name" value="SLR1441 PROTEIN"/>
    <property type="match status" value="1"/>
</dbReference>
<dbReference type="EMBL" id="VYDA01000583">
    <property type="protein sequence ID" value="MYH63276.1"/>
    <property type="molecule type" value="Genomic_DNA"/>
</dbReference>
<proteinExistence type="predicted"/>
<accession>A0A6B1G7F1</accession>
<name>A0A6B1G7F1_9CHLR</name>
<evidence type="ECO:0008006" key="3">
    <source>
        <dbReference type="Google" id="ProtNLM"/>
    </source>
</evidence>
<reference evidence="2" key="1">
    <citation type="submission" date="2019-09" db="EMBL/GenBank/DDBJ databases">
        <title>Characterisation of the sponge microbiome using genome-centric metagenomics.</title>
        <authorList>
            <person name="Engelberts J.P."/>
            <person name="Robbins S.J."/>
            <person name="De Goeij J.M."/>
            <person name="Aranda M."/>
            <person name="Bell S.C."/>
            <person name="Webster N.S."/>
        </authorList>
    </citation>
    <scope>NUCLEOTIDE SEQUENCE</scope>
    <source>
        <strain evidence="2">SB0675_bin_29</strain>
    </source>
</reference>
<protein>
    <recommendedName>
        <fullName evidence="3">DUF3782 domain-containing protein</fullName>
    </recommendedName>
</protein>
<keyword evidence="1" id="KW-0175">Coiled coil</keyword>
<comment type="caution">
    <text evidence="2">The sequence shown here is derived from an EMBL/GenBank/DDBJ whole genome shotgun (WGS) entry which is preliminary data.</text>
</comment>
<organism evidence="2">
    <name type="scientific">Caldilineaceae bacterium SB0675_bin_29</name>
    <dbReference type="NCBI Taxonomy" id="2605266"/>
    <lineage>
        <taxon>Bacteria</taxon>
        <taxon>Bacillati</taxon>
        <taxon>Chloroflexota</taxon>
        <taxon>Caldilineae</taxon>
        <taxon>Caldilineales</taxon>
        <taxon>Caldilineaceae</taxon>
    </lineage>
</organism>
<dbReference type="AlphaFoldDB" id="A0A6B1G7F1"/>
<evidence type="ECO:0000256" key="1">
    <source>
        <dbReference type="SAM" id="Coils"/>
    </source>
</evidence>